<dbReference type="GO" id="GO:0015297">
    <property type="term" value="F:antiporter activity"/>
    <property type="evidence" value="ECO:0007669"/>
    <property type="project" value="InterPro"/>
</dbReference>
<feature type="transmembrane region" description="Helical" evidence="7">
    <location>
        <begin position="182"/>
        <end position="206"/>
    </location>
</feature>
<evidence type="ECO:0000313" key="9">
    <source>
        <dbReference type="EMBL" id="MDR7325198.1"/>
    </source>
</evidence>
<evidence type="ECO:0000256" key="4">
    <source>
        <dbReference type="ARBA" id="ARBA00022989"/>
    </source>
</evidence>
<name>A0AAE4CW68_9ACTN</name>
<keyword evidence="3 7" id="KW-0812">Transmembrane</keyword>
<feature type="transmembrane region" description="Helical" evidence="7">
    <location>
        <begin position="112"/>
        <end position="135"/>
    </location>
</feature>
<dbReference type="Proteomes" id="UP001183629">
    <property type="component" value="Unassembled WGS sequence"/>
</dbReference>
<dbReference type="AlphaFoldDB" id="A0AAE4CW68"/>
<accession>A0AAE4CW68</accession>
<feature type="transmembrane region" description="Helical" evidence="7">
    <location>
        <begin position="212"/>
        <end position="231"/>
    </location>
</feature>
<dbReference type="RefSeq" id="WP_310419711.1">
    <property type="nucleotide sequence ID" value="NZ_JAVDYC010000001.1"/>
</dbReference>
<evidence type="ECO:0000256" key="2">
    <source>
        <dbReference type="ARBA" id="ARBA00022448"/>
    </source>
</evidence>
<keyword evidence="4 7" id="KW-1133">Transmembrane helix</keyword>
<evidence type="ECO:0000256" key="1">
    <source>
        <dbReference type="ARBA" id="ARBA00004141"/>
    </source>
</evidence>
<evidence type="ECO:0000256" key="6">
    <source>
        <dbReference type="ARBA" id="ARBA00023136"/>
    </source>
</evidence>
<feature type="transmembrane region" description="Helical" evidence="7">
    <location>
        <begin position="49"/>
        <end position="72"/>
    </location>
</feature>
<feature type="transmembrane region" description="Helical" evidence="7">
    <location>
        <begin position="16"/>
        <end position="37"/>
    </location>
</feature>
<dbReference type="InterPro" id="IPR006153">
    <property type="entry name" value="Cation/H_exchanger_TM"/>
</dbReference>
<dbReference type="PANTHER" id="PTHR32468">
    <property type="entry name" value="CATION/H + ANTIPORTER"/>
    <property type="match status" value="1"/>
</dbReference>
<feature type="transmembrane region" description="Helical" evidence="7">
    <location>
        <begin position="392"/>
        <end position="412"/>
    </location>
</feature>
<feature type="transmembrane region" description="Helical" evidence="7">
    <location>
        <begin position="275"/>
        <end position="291"/>
    </location>
</feature>
<reference evidence="9 10" key="1">
    <citation type="submission" date="2023-07" db="EMBL/GenBank/DDBJ databases">
        <title>Sequencing the genomes of 1000 actinobacteria strains.</title>
        <authorList>
            <person name="Klenk H.-P."/>
        </authorList>
    </citation>
    <scope>NUCLEOTIDE SEQUENCE [LARGE SCALE GENOMIC DNA]</scope>
    <source>
        <strain evidence="9 10">DSM 44711</strain>
    </source>
</reference>
<keyword evidence="10" id="KW-1185">Reference proteome</keyword>
<dbReference type="GO" id="GO:1902600">
    <property type="term" value="P:proton transmembrane transport"/>
    <property type="evidence" value="ECO:0007669"/>
    <property type="project" value="InterPro"/>
</dbReference>
<evidence type="ECO:0000259" key="8">
    <source>
        <dbReference type="Pfam" id="PF00999"/>
    </source>
</evidence>
<comment type="subcellular location">
    <subcellularLocation>
        <location evidence="1">Membrane</location>
        <topology evidence="1">Multi-pass membrane protein</topology>
    </subcellularLocation>
</comment>
<evidence type="ECO:0000313" key="10">
    <source>
        <dbReference type="Proteomes" id="UP001183629"/>
    </source>
</evidence>
<feature type="transmembrane region" description="Helical" evidence="7">
    <location>
        <begin position="298"/>
        <end position="317"/>
    </location>
</feature>
<comment type="caution">
    <text evidence="9">The sequence shown here is derived from an EMBL/GenBank/DDBJ whole genome shotgun (WGS) entry which is preliminary data.</text>
</comment>
<feature type="domain" description="Cation/H+ exchanger transmembrane" evidence="8">
    <location>
        <begin position="28"/>
        <end position="413"/>
    </location>
</feature>
<feature type="transmembrane region" description="Helical" evidence="7">
    <location>
        <begin position="252"/>
        <end position="269"/>
    </location>
</feature>
<feature type="transmembrane region" description="Helical" evidence="7">
    <location>
        <begin position="147"/>
        <end position="170"/>
    </location>
</feature>
<dbReference type="InterPro" id="IPR038770">
    <property type="entry name" value="Na+/solute_symporter_sf"/>
</dbReference>
<gene>
    <name evidence="9" type="ORF">J2S44_005448</name>
</gene>
<dbReference type="GO" id="GO:0016020">
    <property type="term" value="C:membrane"/>
    <property type="evidence" value="ECO:0007669"/>
    <property type="project" value="UniProtKB-SubCell"/>
</dbReference>
<evidence type="ECO:0000256" key="7">
    <source>
        <dbReference type="SAM" id="Phobius"/>
    </source>
</evidence>
<dbReference type="InterPro" id="IPR050794">
    <property type="entry name" value="CPA2_transporter"/>
</dbReference>
<sequence>MTYLAAPVPPLSADQLLLLFLQLGVLLLLAFGLGRLAQRFGMPAVAGELLTGVLLGPSVLGSAFPAVGGWLFPADAAHVHLIDAVSQFAVVLLVGVAGLHLDLAIVRRRRGVVATVTTGGLLLPMALGIAAGYLVPRVLFPAETHRTTFALFLGVAMAVSAVPVIAKTLTDMRLMHRDVGQLILATATIDDAMAWFLLSVISSLAVHTFVPGQVVVSILWLIGFLAAAALLGRPAVRLAMGWANRAPDAGPANVVAVVAILLSAATAQALALEAIFGALVAGVLIGLPGVADPARLAPLRTVVLTVLAPIFLAGAGLRVDLRALADPVVLLWGVVILALAIVGKFTGAYLGARLGRRPHWEGIAIGAGLNARGVVEIIIAMIGLRLGVLNTATYTIVVLVAVLTSVMAPPLLRRAMARLEQNAEESLRESRHLEWAGAVRGSSTEPR</sequence>
<proteinExistence type="predicted"/>
<dbReference type="EMBL" id="JAVDYC010000001">
    <property type="protein sequence ID" value="MDR7325198.1"/>
    <property type="molecule type" value="Genomic_DNA"/>
</dbReference>
<dbReference type="Pfam" id="PF00999">
    <property type="entry name" value="Na_H_Exchanger"/>
    <property type="match status" value="1"/>
</dbReference>
<evidence type="ECO:0000256" key="5">
    <source>
        <dbReference type="ARBA" id="ARBA00023065"/>
    </source>
</evidence>
<keyword evidence="6 7" id="KW-0472">Membrane</keyword>
<protein>
    <submittedName>
        <fullName evidence="9">Kef-type K+ transport system membrane component KefB</fullName>
    </submittedName>
</protein>
<organism evidence="9 10">
    <name type="scientific">Catenuloplanes niger</name>
    <dbReference type="NCBI Taxonomy" id="587534"/>
    <lineage>
        <taxon>Bacteria</taxon>
        <taxon>Bacillati</taxon>
        <taxon>Actinomycetota</taxon>
        <taxon>Actinomycetes</taxon>
        <taxon>Micromonosporales</taxon>
        <taxon>Micromonosporaceae</taxon>
        <taxon>Catenuloplanes</taxon>
    </lineage>
</organism>
<dbReference type="Gene3D" id="1.20.1530.20">
    <property type="match status" value="1"/>
</dbReference>
<feature type="transmembrane region" description="Helical" evidence="7">
    <location>
        <begin position="84"/>
        <end position="105"/>
    </location>
</feature>
<dbReference type="PANTHER" id="PTHR32468:SF0">
    <property type="entry name" value="K(+)_H(+) ANTIPORTER 1"/>
    <property type="match status" value="1"/>
</dbReference>
<keyword evidence="5" id="KW-0406">Ion transport</keyword>
<feature type="transmembrane region" description="Helical" evidence="7">
    <location>
        <begin position="329"/>
        <end position="351"/>
    </location>
</feature>
<keyword evidence="2" id="KW-0813">Transport</keyword>
<evidence type="ECO:0000256" key="3">
    <source>
        <dbReference type="ARBA" id="ARBA00022692"/>
    </source>
</evidence>